<name>A0AA40CEL8_9PEZI</name>
<dbReference type="InterPro" id="IPR052895">
    <property type="entry name" value="HetReg/Transcr_Mod"/>
</dbReference>
<evidence type="ECO:0000313" key="3">
    <source>
        <dbReference type="EMBL" id="KAK0634583.1"/>
    </source>
</evidence>
<dbReference type="InterPro" id="IPR010730">
    <property type="entry name" value="HET"/>
</dbReference>
<feature type="region of interest" description="Disordered" evidence="1">
    <location>
        <begin position="346"/>
        <end position="377"/>
    </location>
</feature>
<sequence length="856" mass="95346">MDPTKTGGMDPPSNVWSGRTKRQDLRRVMQFCPAQPYVELEIPRDVTSISRVTFTTVSHDQGFSNEAGRLRGTYEQSYTWFDASIISPSSMERKPSRHVQRNRHAVHEPFRHEVVWDASDGNAENAAWLSSIRGGDTVQLTPRAEFPAWVNFVYEAELEVVGVRSSGESSVIAFGTEGTAGLVPYYRILDRQRQEIRLLVLEAGAVHDPVLCSLKTVSLKDGESIKYEALSYCWGATKEDRPIRVRTFPGTANEGVVDIHVTVNLYGALSDLRPKTGPPRIIWADAICINQHDLAERSHQVSLMRAVFSTAERVNIWLGPSTTDSEYCFRVVRTIAERYTQAHEHATAAKDAITGRDGEEGGGAVTEPSNRRTSEDTKQLHEPMMFQELLPFVEAWQRCDFAWFRRTWVLQEVANARVAAVQCGHDVLPWPVLVRLADCIVKSKQQTELFRYTLMPPVFSHVFEFIGSNEATSIARSAPTGILDVLVDGHALDAGDPRDKVFALLQFGRETGGNQQYLHPDILPDYRKPTWQVFTDFTRWWITTHNSLRILSTVHTERNRGWQRMSAGSPPDLAELGRPTWSFWHGGTASWAKATLALSESAPYRASGTTLPDVGLLECVSGSSAARVLCLAGVRVGTVGRIGTFPLLKSDGQPPTEDMGEMHKAFIKLFDPVGNSRTWIWPREDHKTRDRKGDNEDFWTGSGVLQIWYRDHTQAHYGYGDPVPAPAEGGGWGFPCLNPSFFSSRETVEESDSGGDGSSVKRAAYVGLCPDGAREGDVVVILYGGRVPYLLREKANVVSLAEADADSDGAEDVETDTETETDKTFYEFVGECFVDGLMHGEAMARDGFQRQEFNLV</sequence>
<feature type="domain" description="Heterokaryon incompatibility" evidence="2">
    <location>
        <begin position="227"/>
        <end position="412"/>
    </location>
</feature>
<organism evidence="3 4">
    <name type="scientific">Bombardia bombarda</name>
    <dbReference type="NCBI Taxonomy" id="252184"/>
    <lineage>
        <taxon>Eukaryota</taxon>
        <taxon>Fungi</taxon>
        <taxon>Dikarya</taxon>
        <taxon>Ascomycota</taxon>
        <taxon>Pezizomycotina</taxon>
        <taxon>Sordariomycetes</taxon>
        <taxon>Sordariomycetidae</taxon>
        <taxon>Sordariales</taxon>
        <taxon>Lasiosphaeriaceae</taxon>
        <taxon>Bombardia</taxon>
    </lineage>
</organism>
<dbReference type="Proteomes" id="UP001174934">
    <property type="component" value="Unassembled WGS sequence"/>
</dbReference>
<gene>
    <name evidence="3" type="ORF">B0T17DRAFT_594408</name>
</gene>
<dbReference type="PANTHER" id="PTHR24148">
    <property type="entry name" value="ANKYRIN REPEAT DOMAIN-CONTAINING PROTEIN 39 HOMOLOG-RELATED"/>
    <property type="match status" value="1"/>
</dbReference>
<proteinExistence type="predicted"/>
<feature type="region of interest" description="Disordered" evidence="1">
    <location>
        <begin position="1"/>
        <end position="20"/>
    </location>
</feature>
<keyword evidence="4" id="KW-1185">Reference proteome</keyword>
<evidence type="ECO:0000259" key="2">
    <source>
        <dbReference type="Pfam" id="PF06985"/>
    </source>
</evidence>
<dbReference type="AlphaFoldDB" id="A0AA40CEL8"/>
<evidence type="ECO:0000313" key="4">
    <source>
        <dbReference type="Proteomes" id="UP001174934"/>
    </source>
</evidence>
<accession>A0AA40CEL8</accession>
<dbReference type="PANTHER" id="PTHR24148:SF64">
    <property type="entry name" value="HETEROKARYON INCOMPATIBILITY DOMAIN-CONTAINING PROTEIN"/>
    <property type="match status" value="1"/>
</dbReference>
<reference evidence="3" key="1">
    <citation type="submission" date="2023-06" db="EMBL/GenBank/DDBJ databases">
        <title>Genome-scale phylogeny and comparative genomics of the fungal order Sordariales.</title>
        <authorList>
            <consortium name="Lawrence Berkeley National Laboratory"/>
            <person name="Hensen N."/>
            <person name="Bonometti L."/>
            <person name="Westerberg I."/>
            <person name="Brannstrom I.O."/>
            <person name="Guillou S."/>
            <person name="Cros-Aarteil S."/>
            <person name="Calhoun S."/>
            <person name="Haridas S."/>
            <person name="Kuo A."/>
            <person name="Mondo S."/>
            <person name="Pangilinan J."/>
            <person name="Riley R."/>
            <person name="LaButti K."/>
            <person name="Andreopoulos B."/>
            <person name="Lipzen A."/>
            <person name="Chen C."/>
            <person name="Yanf M."/>
            <person name="Daum C."/>
            <person name="Ng V."/>
            <person name="Clum A."/>
            <person name="Steindorff A."/>
            <person name="Ohm R."/>
            <person name="Martin F."/>
            <person name="Silar P."/>
            <person name="Natvig D."/>
            <person name="Lalanne C."/>
            <person name="Gautier V."/>
            <person name="Ament-velasquez S.L."/>
            <person name="Kruys A."/>
            <person name="Hutchinson M.I."/>
            <person name="Powell A.J."/>
            <person name="Barry K."/>
            <person name="Miller A.N."/>
            <person name="Grigoriev I.V."/>
            <person name="Debuchy R."/>
            <person name="Gladieux P."/>
            <person name="Thoren M.H."/>
            <person name="Johannesson H."/>
        </authorList>
    </citation>
    <scope>NUCLEOTIDE SEQUENCE</scope>
    <source>
        <strain evidence="3">SMH3391-2</strain>
    </source>
</reference>
<protein>
    <submittedName>
        <fullName evidence="3">Heterokaryon incompatibility protein-domain-containing protein</fullName>
    </submittedName>
</protein>
<evidence type="ECO:0000256" key="1">
    <source>
        <dbReference type="SAM" id="MobiDB-lite"/>
    </source>
</evidence>
<feature type="compositionally biased region" description="Basic and acidic residues" evidence="1">
    <location>
        <begin position="346"/>
        <end position="359"/>
    </location>
</feature>
<dbReference type="Pfam" id="PF06985">
    <property type="entry name" value="HET"/>
    <property type="match status" value="1"/>
</dbReference>
<dbReference type="EMBL" id="JAULSR010000001">
    <property type="protein sequence ID" value="KAK0634583.1"/>
    <property type="molecule type" value="Genomic_DNA"/>
</dbReference>
<comment type="caution">
    <text evidence="3">The sequence shown here is derived from an EMBL/GenBank/DDBJ whole genome shotgun (WGS) entry which is preliminary data.</text>
</comment>